<proteinExistence type="predicted"/>
<accession>A0ACA9M4H8</accession>
<dbReference type="Proteomes" id="UP000789860">
    <property type="component" value="Unassembled WGS sequence"/>
</dbReference>
<protein>
    <submittedName>
        <fullName evidence="1">9051_t:CDS:1</fullName>
    </submittedName>
</protein>
<organism evidence="1 2">
    <name type="scientific">Scutellospora calospora</name>
    <dbReference type="NCBI Taxonomy" id="85575"/>
    <lineage>
        <taxon>Eukaryota</taxon>
        <taxon>Fungi</taxon>
        <taxon>Fungi incertae sedis</taxon>
        <taxon>Mucoromycota</taxon>
        <taxon>Glomeromycotina</taxon>
        <taxon>Glomeromycetes</taxon>
        <taxon>Diversisporales</taxon>
        <taxon>Gigasporaceae</taxon>
        <taxon>Scutellospora</taxon>
    </lineage>
</organism>
<evidence type="ECO:0000313" key="1">
    <source>
        <dbReference type="EMBL" id="CAG8559029.1"/>
    </source>
</evidence>
<comment type="caution">
    <text evidence="1">The sequence shown here is derived from an EMBL/GenBank/DDBJ whole genome shotgun (WGS) entry which is preliminary data.</text>
</comment>
<evidence type="ECO:0000313" key="2">
    <source>
        <dbReference type="Proteomes" id="UP000789860"/>
    </source>
</evidence>
<reference evidence="1" key="1">
    <citation type="submission" date="2021-06" db="EMBL/GenBank/DDBJ databases">
        <authorList>
            <person name="Kallberg Y."/>
            <person name="Tangrot J."/>
            <person name="Rosling A."/>
        </authorList>
    </citation>
    <scope>NUCLEOTIDE SEQUENCE</scope>
    <source>
        <strain evidence="1">AU212A</strain>
    </source>
</reference>
<dbReference type="EMBL" id="CAJVPM010008874">
    <property type="protein sequence ID" value="CAG8559029.1"/>
    <property type="molecule type" value="Genomic_DNA"/>
</dbReference>
<feature type="non-terminal residue" evidence="1">
    <location>
        <position position="705"/>
    </location>
</feature>
<keyword evidence="2" id="KW-1185">Reference proteome</keyword>
<sequence length="705" mass="82779">MEEIEKNRIEENQEEIQTSQIEENQTGEIFTSQDTLRKCRNRKEESSQHRKICLNTEEEMDIQNEEDEIYVLDNENEMDVLKDENEMDMSVLDNEDEIDTLDDTNLQQEVDMPQNKLNHVYCLTCNEKFPSIVLVMGECYRCYSEKTLPKKFSLENNMDPGEVPEELQGLTEIEEMLIAQVFPVMVVYRLCGGQYGYRGNIINFPQDIEEFTTCLPRHPSSLNVLIVRRHSERDSASFKDFRDSFIDDQLQNNQLIDDDFNEENEDEDEVITRTFVPCYMAWAFPTLYPTGYADLHVERIRDVKLAEYFKHLLQYKDGRFARYNRWRYFALNSQMRWRALQEGKVYVRQNFSDNQLTVTEIQEKIAAGDTHMADRIMRFGSQGLIFFTFSTTDLHWPELHKLMLSEENYNQNIIDNPHIATWGSVHVHRIGKIRNASKIEWEQIKEDESSLRKVVQYIDSLVTMINPRPNAPIPDRHPCKKCRDELHDDLQDYIELEESNYTFLRDDIYGNPELITARNDAYINPHNRLQIQGWRANVDLKPILSIHVALQYICKYASKAEPRSLAFSEILDQILHNKRDISAQETCHLLLGIPLYHSSRTFVSLNINKEIGPNSILEHSFDLGSRDIDRNHDWINEKSTETDENVTLITDVVDYQTLNEKQKIIFDRVESHYHNVLKGFQVELLRIIIIGTANTGKSYLIKAIR</sequence>
<name>A0ACA9M4H8_9GLOM</name>
<gene>
    <name evidence="1" type="ORF">SCALOS_LOCUS5444</name>
</gene>